<dbReference type="SUPFAM" id="SSF46785">
    <property type="entry name" value="Winged helix' DNA-binding domain"/>
    <property type="match status" value="1"/>
</dbReference>
<gene>
    <name evidence="2" type="ORF">FHX48_002443</name>
</gene>
<keyword evidence="2" id="KW-0238">DNA-binding</keyword>
<accession>A0A7W3JQV4</accession>
<dbReference type="PANTHER" id="PTHR33164:SF43">
    <property type="entry name" value="HTH-TYPE TRANSCRIPTIONAL REPRESSOR YETL"/>
    <property type="match status" value="1"/>
</dbReference>
<protein>
    <submittedName>
        <fullName evidence="2">DNA-binding MarR family transcriptional regulator</fullName>
    </submittedName>
</protein>
<dbReference type="PROSITE" id="PS50995">
    <property type="entry name" value="HTH_MARR_2"/>
    <property type="match status" value="1"/>
</dbReference>
<keyword evidence="3" id="KW-1185">Reference proteome</keyword>
<dbReference type="EMBL" id="JACGWY010000006">
    <property type="protein sequence ID" value="MBA8817344.1"/>
    <property type="molecule type" value="Genomic_DNA"/>
</dbReference>
<dbReference type="AlphaFoldDB" id="A0A7W3JQV4"/>
<sequence length="157" mass="17949">MNAQRSVELTHDELVRETLLALRSLTDSLDRMHGVLKDAMGMNGTDLAALRMMVIREERGESVSPHDVARHLHISTASTTKLLDRLTTAGFVERHLHPHDRRARVVVLTKSLRQTFGQHFGTRMSPIREVVEQYDDRELGIIERFLSELSERIEGVE</sequence>
<dbReference type="PRINTS" id="PR00598">
    <property type="entry name" value="HTHMARR"/>
</dbReference>
<dbReference type="SMART" id="SM00347">
    <property type="entry name" value="HTH_MARR"/>
    <property type="match status" value="1"/>
</dbReference>
<dbReference type="Pfam" id="PF12802">
    <property type="entry name" value="MarR_2"/>
    <property type="match status" value="1"/>
</dbReference>
<dbReference type="PANTHER" id="PTHR33164">
    <property type="entry name" value="TRANSCRIPTIONAL REGULATOR, MARR FAMILY"/>
    <property type="match status" value="1"/>
</dbReference>
<dbReference type="GO" id="GO:0003677">
    <property type="term" value="F:DNA binding"/>
    <property type="evidence" value="ECO:0007669"/>
    <property type="project" value="UniProtKB-KW"/>
</dbReference>
<dbReference type="InterPro" id="IPR039422">
    <property type="entry name" value="MarR/SlyA-like"/>
</dbReference>
<evidence type="ECO:0000313" key="2">
    <source>
        <dbReference type="EMBL" id="MBA8817344.1"/>
    </source>
</evidence>
<dbReference type="InterPro" id="IPR000835">
    <property type="entry name" value="HTH_MarR-typ"/>
</dbReference>
<evidence type="ECO:0000313" key="3">
    <source>
        <dbReference type="Proteomes" id="UP000526083"/>
    </source>
</evidence>
<comment type="caution">
    <text evidence="2">The sequence shown here is derived from an EMBL/GenBank/DDBJ whole genome shotgun (WGS) entry which is preliminary data.</text>
</comment>
<dbReference type="GO" id="GO:0003700">
    <property type="term" value="F:DNA-binding transcription factor activity"/>
    <property type="evidence" value="ECO:0007669"/>
    <property type="project" value="InterPro"/>
</dbReference>
<dbReference type="RefSeq" id="WP_167049103.1">
    <property type="nucleotide sequence ID" value="NZ_JAAOZB010000002.1"/>
</dbReference>
<dbReference type="Proteomes" id="UP000526083">
    <property type="component" value="Unassembled WGS sequence"/>
</dbReference>
<proteinExistence type="predicted"/>
<name>A0A7W3JQV4_9MICO</name>
<dbReference type="GO" id="GO:0006950">
    <property type="term" value="P:response to stress"/>
    <property type="evidence" value="ECO:0007669"/>
    <property type="project" value="TreeGrafter"/>
</dbReference>
<feature type="domain" description="HTH marR-type" evidence="1">
    <location>
        <begin position="11"/>
        <end position="151"/>
    </location>
</feature>
<organism evidence="2 3">
    <name type="scientific">Microbacterium halimionae</name>
    <dbReference type="NCBI Taxonomy" id="1526413"/>
    <lineage>
        <taxon>Bacteria</taxon>
        <taxon>Bacillati</taxon>
        <taxon>Actinomycetota</taxon>
        <taxon>Actinomycetes</taxon>
        <taxon>Micrococcales</taxon>
        <taxon>Microbacteriaceae</taxon>
        <taxon>Microbacterium</taxon>
    </lineage>
</organism>
<reference evidence="2 3" key="1">
    <citation type="submission" date="2020-07" db="EMBL/GenBank/DDBJ databases">
        <title>Sequencing the genomes of 1000 actinobacteria strains.</title>
        <authorList>
            <person name="Klenk H.-P."/>
        </authorList>
    </citation>
    <scope>NUCLEOTIDE SEQUENCE [LARGE SCALE GENOMIC DNA]</scope>
    <source>
        <strain evidence="2 3">DSM 27576</strain>
    </source>
</reference>
<evidence type="ECO:0000259" key="1">
    <source>
        <dbReference type="PROSITE" id="PS50995"/>
    </source>
</evidence>
<dbReference type="Gene3D" id="1.10.10.10">
    <property type="entry name" value="Winged helix-like DNA-binding domain superfamily/Winged helix DNA-binding domain"/>
    <property type="match status" value="1"/>
</dbReference>
<dbReference type="InterPro" id="IPR036390">
    <property type="entry name" value="WH_DNA-bd_sf"/>
</dbReference>
<dbReference type="InterPro" id="IPR036388">
    <property type="entry name" value="WH-like_DNA-bd_sf"/>
</dbReference>